<name>A0A6P3WXR3_DINQU</name>
<feature type="domain" description="Cyclic nucleotide-binding" evidence="1">
    <location>
        <begin position="114"/>
        <end position="222"/>
    </location>
</feature>
<reference evidence="3" key="1">
    <citation type="submission" date="2025-08" db="UniProtKB">
        <authorList>
            <consortium name="RefSeq"/>
        </authorList>
    </citation>
    <scope>IDENTIFICATION</scope>
</reference>
<proteinExistence type="predicted"/>
<dbReference type="AlphaFoldDB" id="A0A6P3WXR3"/>
<dbReference type="PANTHER" id="PTHR23011:SF41">
    <property type="entry name" value="CYCLIC NUCLEOTIDE-BINDING DOMAIN-CONTAINING PROTEIN"/>
    <property type="match status" value="1"/>
</dbReference>
<dbReference type="SMART" id="SM00100">
    <property type="entry name" value="cNMP"/>
    <property type="match status" value="1"/>
</dbReference>
<organism evidence="2 3">
    <name type="scientific">Dinoponera quadriceps</name>
    <name type="common">South American ant</name>
    <dbReference type="NCBI Taxonomy" id="609295"/>
    <lineage>
        <taxon>Eukaryota</taxon>
        <taxon>Metazoa</taxon>
        <taxon>Ecdysozoa</taxon>
        <taxon>Arthropoda</taxon>
        <taxon>Hexapoda</taxon>
        <taxon>Insecta</taxon>
        <taxon>Pterygota</taxon>
        <taxon>Neoptera</taxon>
        <taxon>Endopterygota</taxon>
        <taxon>Hymenoptera</taxon>
        <taxon>Apocrita</taxon>
        <taxon>Aculeata</taxon>
        <taxon>Formicoidea</taxon>
        <taxon>Formicidae</taxon>
        <taxon>Ponerinae</taxon>
        <taxon>Ponerini</taxon>
        <taxon>Dinoponera</taxon>
    </lineage>
</organism>
<dbReference type="InterPro" id="IPR000595">
    <property type="entry name" value="cNMP-bd_dom"/>
</dbReference>
<dbReference type="Gene3D" id="2.60.120.10">
    <property type="entry name" value="Jelly Rolls"/>
    <property type="match status" value="1"/>
</dbReference>
<dbReference type="Proteomes" id="UP000515204">
    <property type="component" value="Unplaced"/>
</dbReference>
<dbReference type="InterPro" id="IPR014710">
    <property type="entry name" value="RmlC-like_jellyroll"/>
</dbReference>
<dbReference type="SUPFAM" id="SSF51206">
    <property type="entry name" value="cAMP-binding domain-like"/>
    <property type="match status" value="2"/>
</dbReference>
<dbReference type="PROSITE" id="PS50042">
    <property type="entry name" value="CNMP_BINDING_3"/>
    <property type="match status" value="1"/>
</dbReference>
<dbReference type="KEGG" id="dqu:106742479"/>
<dbReference type="InterPro" id="IPR018490">
    <property type="entry name" value="cNMP-bd_dom_sf"/>
</dbReference>
<dbReference type="OrthoDB" id="166212at2759"/>
<keyword evidence="2" id="KW-1185">Reference proteome</keyword>
<dbReference type="GeneID" id="106742479"/>
<gene>
    <name evidence="3" type="primary">LOC106742479</name>
</gene>
<dbReference type="RefSeq" id="XP_014470931.1">
    <property type="nucleotide sequence ID" value="XM_014615445.1"/>
</dbReference>
<accession>A0A6P3WXR3</accession>
<evidence type="ECO:0000313" key="3">
    <source>
        <dbReference type="RefSeq" id="XP_014470931.1"/>
    </source>
</evidence>
<dbReference type="Pfam" id="PF00027">
    <property type="entry name" value="cNMP_binding"/>
    <property type="match status" value="1"/>
</dbReference>
<evidence type="ECO:0000313" key="2">
    <source>
        <dbReference type="Proteomes" id="UP000515204"/>
    </source>
</evidence>
<sequence>MSIHKRRSSLRQSFSRQLSLKLLLPVKVKRLKGRYLFRSAVRRVLEYMEWITEEPVVEETTDDVTINIRMTEKKEKKVKKLMTLKDRSILLVNPTDRSSEDKAYIYELIKKLRAFTKYPEDVRKKLAAVCFYQYLPADRVIVRRGHKAKNLYYIANGEVSLTNVAIDELTGDEKDVNIGTLQVGDMFGEIALLHSIPRTSTVVSETSVDLLLVPQDDFDSTLRYVLLKKWNALRDALVHFNYFKWWNEETARECCILSKLKDFKTSEVLLGDGMGMVNYVHFILSGECRLIEHLLVREYSTYRGTQYELYDPDASDNALPSYHPRKRLVQSQGDNDQSSIVTTTLVDVIKAWHEITDVAAMLMQEPSVTSQLRYPENIRTIFMQVCIFSRGACFGLGENMFHRRIVTISPVRCLLIPRYWLLEQNRANIWGRVKLFMDSKYPTKRQLFDQFIQNRKWIAYKQNLVEDVAKRRKFYRSNTTIHDVPYSIRITEDINTDRSDDLTSSSSLTC</sequence>
<dbReference type="PANTHER" id="PTHR23011">
    <property type="entry name" value="CYCLIC NUCLEOTIDE-BINDING DOMAIN CONTAINING PROTEIN"/>
    <property type="match status" value="1"/>
</dbReference>
<evidence type="ECO:0000259" key="1">
    <source>
        <dbReference type="PROSITE" id="PS50042"/>
    </source>
</evidence>
<protein>
    <submittedName>
        <fullName evidence="3">Uncharacterized protein LOC106742479 isoform X1</fullName>
    </submittedName>
</protein>
<dbReference type="CDD" id="cd00038">
    <property type="entry name" value="CAP_ED"/>
    <property type="match status" value="1"/>
</dbReference>